<protein>
    <submittedName>
        <fullName evidence="3">VanZ family protein</fullName>
    </submittedName>
</protein>
<dbReference type="Proteomes" id="UP001218246">
    <property type="component" value="Unassembled WGS sequence"/>
</dbReference>
<dbReference type="InterPro" id="IPR006976">
    <property type="entry name" value="VanZ-like"/>
</dbReference>
<evidence type="ECO:0000259" key="2">
    <source>
        <dbReference type="Pfam" id="PF04892"/>
    </source>
</evidence>
<name>A0ABT6H261_9BACI</name>
<dbReference type="PANTHER" id="PTHR36834">
    <property type="entry name" value="MEMBRANE PROTEIN-RELATED"/>
    <property type="match status" value="1"/>
</dbReference>
<evidence type="ECO:0000313" key="3">
    <source>
        <dbReference type="EMBL" id="MDG5753496.1"/>
    </source>
</evidence>
<sequence length="207" mass="24070">MKFSFRRVIHHMVVFFICVLTSFIIMERYVDDAISKMIPYASIAVFLLIRFIGASLLYFVYVCMYSIMRYRRIRLFRWFKVYFSLLYLLLLGFMLFAREPEAGNVKDNYIPFHTIDLYLNNNVASIYIATNLLGNIILFIPVGVFLCYVVRNRYAASCLSLLTTIGIEMAQKHYTIGSFDVDDILLNFIGAWAGVLFCNLSLKKGED</sequence>
<feature type="transmembrane region" description="Helical" evidence="1">
    <location>
        <begin position="12"/>
        <end position="30"/>
    </location>
</feature>
<feature type="domain" description="VanZ-like" evidence="2">
    <location>
        <begin position="85"/>
        <end position="200"/>
    </location>
</feature>
<comment type="caution">
    <text evidence="3">The sequence shown here is derived from an EMBL/GenBank/DDBJ whole genome shotgun (WGS) entry which is preliminary data.</text>
</comment>
<evidence type="ECO:0000313" key="4">
    <source>
        <dbReference type="Proteomes" id="UP001218246"/>
    </source>
</evidence>
<evidence type="ECO:0000256" key="1">
    <source>
        <dbReference type="SAM" id="Phobius"/>
    </source>
</evidence>
<feature type="transmembrane region" description="Helical" evidence="1">
    <location>
        <begin position="126"/>
        <end position="147"/>
    </location>
</feature>
<dbReference type="InterPro" id="IPR053150">
    <property type="entry name" value="Teicoplanin_resist-assoc"/>
</dbReference>
<keyword evidence="1" id="KW-0812">Transmembrane</keyword>
<accession>A0ABT6H261</accession>
<feature type="transmembrane region" description="Helical" evidence="1">
    <location>
        <begin position="79"/>
        <end position="97"/>
    </location>
</feature>
<keyword evidence="1" id="KW-1133">Transmembrane helix</keyword>
<feature type="transmembrane region" description="Helical" evidence="1">
    <location>
        <begin position="42"/>
        <end position="67"/>
    </location>
</feature>
<dbReference type="PANTHER" id="PTHR36834:SF1">
    <property type="entry name" value="INTEGRAL MEMBRANE PROTEIN"/>
    <property type="match status" value="1"/>
</dbReference>
<keyword evidence="1" id="KW-0472">Membrane</keyword>
<proteinExistence type="predicted"/>
<reference evidence="3 4" key="1">
    <citation type="submission" date="2023-04" db="EMBL/GenBank/DDBJ databases">
        <title>Ectobacillus antri isolated from activated sludge.</title>
        <authorList>
            <person name="Yan P."/>
            <person name="Liu X."/>
        </authorList>
    </citation>
    <scope>NUCLEOTIDE SEQUENCE [LARGE SCALE GENOMIC DNA]</scope>
    <source>
        <strain evidence="3 4">C18H</strain>
    </source>
</reference>
<dbReference type="Pfam" id="PF04892">
    <property type="entry name" value="VanZ"/>
    <property type="match status" value="1"/>
</dbReference>
<gene>
    <name evidence="3" type="ORF">P6P90_05835</name>
</gene>
<dbReference type="EMBL" id="JARULN010000003">
    <property type="protein sequence ID" value="MDG5753496.1"/>
    <property type="molecule type" value="Genomic_DNA"/>
</dbReference>
<organism evidence="3 4">
    <name type="scientific">Ectobacillus antri</name>
    <dbReference type="NCBI Taxonomy" id="2486280"/>
    <lineage>
        <taxon>Bacteria</taxon>
        <taxon>Bacillati</taxon>
        <taxon>Bacillota</taxon>
        <taxon>Bacilli</taxon>
        <taxon>Bacillales</taxon>
        <taxon>Bacillaceae</taxon>
        <taxon>Ectobacillus</taxon>
    </lineage>
</organism>
<dbReference type="RefSeq" id="WP_164464227.1">
    <property type="nucleotide sequence ID" value="NZ_JARRRY010000002.1"/>
</dbReference>
<keyword evidence="4" id="KW-1185">Reference proteome</keyword>